<proteinExistence type="predicted"/>
<feature type="domain" description="DpnD/PcfM-like C-terminal" evidence="1">
    <location>
        <begin position="4"/>
        <end position="48"/>
    </location>
</feature>
<evidence type="ECO:0000259" key="1">
    <source>
        <dbReference type="Pfam" id="PF14207"/>
    </source>
</evidence>
<dbReference type="Pfam" id="PF14207">
    <property type="entry name" value="DpnD-PcfM"/>
    <property type="match status" value="1"/>
</dbReference>
<evidence type="ECO:0000313" key="3">
    <source>
        <dbReference type="Proteomes" id="UP000603474"/>
    </source>
</evidence>
<protein>
    <submittedName>
        <fullName evidence="2">DpnD/PcfM family protein</fullName>
    </submittedName>
</protein>
<sequence>MKKYLVEITETLQKQITITASSREEAEQKVKEKYRNEEIVLDENDYVDTVFTVLKEKRMKDIEGR</sequence>
<dbReference type="RefSeq" id="WP_117517483.1">
    <property type="nucleotide sequence ID" value="NZ_JACRWG010000001.1"/>
</dbReference>
<reference evidence="2 3" key="1">
    <citation type="submission" date="2020-08" db="EMBL/GenBank/DDBJ databases">
        <authorList>
            <person name="Liu C."/>
            <person name="Sun Q."/>
        </authorList>
    </citation>
    <scope>NUCLEOTIDE SEQUENCE [LARGE SCALE GENOMIC DNA]</scope>
    <source>
        <strain evidence="2 3">NSJ-22</strain>
    </source>
</reference>
<comment type="caution">
    <text evidence="2">The sequence shown here is derived from an EMBL/GenBank/DDBJ whole genome shotgun (WGS) entry which is preliminary data.</text>
</comment>
<keyword evidence="3" id="KW-1185">Reference proteome</keyword>
<accession>A0ABR7K7Y5</accession>
<dbReference type="EMBL" id="JACRWG010000001">
    <property type="protein sequence ID" value="MBC6008821.1"/>
    <property type="molecule type" value="Genomic_DNA"/>
</dbReference>
<name>A0ABR7K7Y5_9FIRM</name>
<evidence type="ECO:0000313" key="2">
    <source>
        <dbReference type="EMBL" id="MBC6008821.1"/>
    </source>
</evidence>
<dbReference type="Proteomes" id="UP000603474">
    <property type="component" value="Unassembled WGS sequence"/>
</dbReference>
<organism evidence="2 3">
    <name type="scientific">Catenibacterium faecis</name>
    <dbReference type="NCBI Taxonomy" id="2764323"/>
    <lineage>
        <taxon>Bacteria</taxon>
        <taxon>Bacillati</taxon>
        <taxon>Bacillota</taxon>
        <taxon>Erysipelotrichia</taxon>
        <taxon>Erysipelotrichales</taxon>
        <taxon>Coprobacillaceae</taxon>
        <taxon>Catenibacterium</taxon>
    </lineage>
</organism>
<dbReference type="InterPro" id="IPR025575">
    <property type="entry name" value="DpnD/PcfM_C"/>
</dbReference>
<gene>
    <name evidence="2" type="ORF">H8909_00890</name>
</gene>